<comment type="caution">
    <text evidence="4">The sequence shown here is derived from an EMBL/GenBank/DDBJ whole genome shotgun (WGS) entry which is preliminary data.</text>
</comment>
<dbReference type="EMBL" id="JAGMWT010000028">
    <property type="protein sequence ID" value="KAH7110299.1"/>
    <property type="molecule type" value="Genomic_DNA"/>
</dbReference>
<evidence type="ECO:0000256" key="2">
    <source>
        <dbReference type="PIRSR" id="PIRSR000137-2"/>
    </source>
</evidence>
<dbReference type="Gene3D" id="3.50.50.60">
    <property type="entry name" value="FAD/NAD(P)-binding domain"/>
    <property type="match status" value="1"/>
</dbReference>
<evidence type="ECO:0000313" key="5">
    <source>
        <dbReference type="Proteomes" id="UP000700596"/>
    </source>
</evidence>
<comment type="similarity">
    <text evidence="1">Belongs to the GMC oxidoreductase family.</text>
</comment>
<gene>
    <name evidence="4" type="ORF">B0J11DRAFT_205863</name>
</gene>
<dbReference type="Pfam" id="PF00732">
    <property type="entry name" value="GMC_oxred_N"/>
    <property type="match status" value="1"/>
</dbReference>
<feature type="binding site" evidence="2">
    <location>
        <begin position="552"/>
        <end position="553"/>
    </location>
    <ligand>
        <name>FAD</name>
        <dbReference type="ChEBI" id="CHEBI:57692"/>
    </ligand>
</feature>
<dbReference type="GO" id="GO:0016614">
    <property type="term" value="F:oxidoreductase activity, acting on CH-OH group of donors"/>
    <property type="evidence" value="ECO:0007669"/>
    <property type="project" value="InterPro"/>
</dbReference>
<evidence type="ECO:0000256" key="1">
    <source>
        <dbReference type="ARBA" id="ARBA00010790"/>
    </source>
</evidence>
<evidence type="ECO:0000259" key="3">
    <source>
        <dbReference type="PROSITE" id="PS00624"/>
    </source>
</evidence>
<proteinExistence type="inferred from homology"/>
<dbReference type="SUPFAM" id="SSF54373">
    <property type="entry name" value="FAD-linked reductases, C-terminal domain"/>
    <property type="match status" value="1"/>
</dbReference>
<keyword evidence="2" id="KW-0274">FAD</keyword>
<comment type="cofactor">
    <cofactor evidence="2">
        <name>FAD</name>
        <dbReference type="ChEBI" id="CHEBI:57692"/>
    </cofactor>
</comment>
<reference evidence="4" key="1">
    <citation type="journal article" date="2021" name="Nat. Commun.">
        <title>Genetic determinants of endophytism in the Arabidopsis root mycobiome.</title>
        <authorList>
            <person name="Mesny F."/>
            <person name="Miyauchi S."/>
            <person name="Thiergart T."/>
            <person name="Pickel B."/>
            <person name="Atanasova L."/>
            <person name="Karlsson M."/>
            <person name="Huettel B."/>
            <person name="Barry K.W."/>
            <person name="Haridas S."/>
            <person name="Chen C."/>
            <person name="Bauer D."/>
            <person name="Andreopoulos W."/>
            <person name="Pangilinan J."/>
            <person name="LaButti K."/>
            <person name="Riley R."/>
            <person name="Lipzen A."/>
            <person name="Clum A."/>
            <person name="Drula E."/>
            <person name="Henrissat B."/>
            <person name="Kohler A."/>
            <person name="Grigoriev I.V."/>
            <person name="Martin F.M."/>
            <person name="Hacquard S."/>
        </authorList>
    </citation>
    <scope>NUCLEOTIDE SEQUENCE</scope>
    <source>
        <strain evidence="4">MPI-CAGE-CH-0243</strain>
    </source>
</reference>
<dbReference type="PIRSF" id="PIRSF000137">
    <property type="entry name" value="Alcohol_oxidase"/>
    <property type="match status" value="1"/>
</dbReference>
<dbReference type="PROSITE" id="PS00624">
    <property type="entry name" value="GMC_OXRED_2"/>
    <property type="match status" value="1"/>
</dbReference>
<dbReference type="OrthoDB" id="269227at2759"/>
<dbReference type="InterPro" id="IPR000172">
    <property type="entry name" value="GMC_OxRdtase_N"/>
</dbReference>
<dbReference type="InterPro" id="IPR036188">
    <property type="entry name" value="FAD/NAD-bd_sf"/>
</dbReference>
<dbReference type="AlphaFoldDB" id="A0A9P9I8F3"/>
<accession>A0A9P9I8F3</accession>
<dbReference type="Pfam" id="PF05199">
    <property type="entry name" value="GMC_oxred_C"/>
    <property type="match status" value="1"/>
</dbReference>
<sequence length="620" mass="68324">MTLKRQEYDIIFAGGGTAACVAAGRLAKADPNLSILIIERGKNNFNVPLIRTPAMYAANFRPEVNHAIFYKAEPEPALNNREDNFIFTGGLLGGSSSINALMFSRVQAVDLDGFGVEGWDYKSLLPFAKKLENFQLDDEKVDRSLHGYSGPVEITDGTHTAEQPRNDLLAATESMGYSPIHDLQDFTTTNGFCKSFKYIGKDGKRQDAAHCYVHPLLTDGKHPNLHLLCQTKVRRVLFEGTHAVGVEFEPETSFLEEGQRTDIPLITVKARKLVIVSAGALASPTILERSGVGNAQLLKDLDIPLVSDLPRVGEDYQDHHFLLATYKTNLNENETMDCLKSGRMDIKTALATNDPFLGWNGVDVIGKIRMTDEEVTSLGPDFKAAWDRDFANSPTKPVQLFAALNVFIGTPAMVKEAEITGIVENQYVTFGSYTPYPYSRGSIHIRSTDPKTPPKLITGFLADEKSIDVKLGVWSYKKNRDIYRRTNAFAGELPMGHPKFREGSKAALSSGPLTTDGFQSVENRKKIQPVEYDEEDDRAIEKFVRERVKSTWHSLGTCKIAAREEGGVVDKNLNVYGTTALKVADLSVIPKNVGANTYNLALIVGEKAADIIGKELGITV</sequence>
<evidence type="ECO:0000313" key="4">
    <source>
        <dbReference type="EMBL" id="KAH7110299.1"/>
    </source>
</evidence>
<keyword evidence="2" id="KW-0285">Flavoprotein</keyword>
<dbReference type="SUPFAM" id="SSF51905">
    <property type="entry name" value="FAD/NAD(P)-binding domain"/>
    <property type="match status" value="1"/>
</dbReference>
<dbReference type="PANTHER" id="PTHR11552">
    <property type="entry name" value="GLUCOSE-METHANOL-CHOLINE GMC OXIDOREDUCTASE"/>
    <property type="match status" value="1"/>
</dbReference>
<dbReference type="GO" id="GO:0050660">
    <property type="term" value="F:flavin adenine dinucleotide binding"/>
    <property type="evidence" value="ECO:0007669"/>
    <property type="project" value="InterPro"/>
</dbReference>
<dbReference type="Proteomes" id="UP000700596">
    <property type="component" value="Unassembled WGS sequence"/>
</dbReference>
<dbReference type="PANTHER" id="PTHR11552:SF78">
    <property type="entry name" value="GLUCOSE-METHANOL-CHOLINE OXIDOREDUCTASE N-TERMINAL DOMAIN-CONTAINING PROTEIN"/>
    <property type="match status" value="1"/>
</dbReference>
<feature type="binding site" evidence="2">
    <location>
        <position position="233"/>
    </location>
    <ligand>
        <name>FAD</name>
        <dbReference type="ChEBI" id="CHEBI:57692"/>
    </ligand>
</feature>
<keyword evidence="5" id="KW-1185">Reference proteome</keyword>
<organism evidence="4 5">
    <name type="scientific">Dendryphion nanum</name>
    <dbReference type="NCBI Taxonomy" id="256645"/>
    <lineage>
        <taxon>Eukaryota</taxon>
        <taxon>Fungi</taxon>
        <taxon>Dikarya</taxon>
        <taxon>Ascomycota</taxon>
        <taxon>Pezizomycotina</taxon>
        <taxon>Dothideomycetes</taxon>
        <taxon>Pleosporomycetidae</taxon>
        <taxon>Pleosporales</taxon>
        <taxon>Torulaceae</taxon>
        <taxon>Dendryphion</taxon>
    </lineage>
</organism>
<dbReference type="InterPro" id="IPR007867">
    <property type="entry name" value="GMC_OxRtase_C"/>
</dbReference>
<feature type="domain" description="Glucose-methanol-choline oxidoreductase N-terminal" evidence="3">
    <location>
        <begin position="279"/>
        <end position="293"/>
    </location>
</feature>
<dbReference type="InterPro" id="IPR012132">
    <property type="entry name" value="GMC_OxRdtase"/>
</dbReference>
<protein>
    <submittedName>
        <fullName evidence="4">GMC oxidoreductase-domain-containing protein</fullName>
    </submittedName>
</protein>
<dbReference type="Gene3D" id="3.30.560.10">
    <property type="entry name" value="Glucose Oxidase, domain 3"/>
    <property type="match status" value="1"/>
</dbReference>
<dbReference type="PROSITE" id="PS51257">
    <property type="entry name" value="PROKAR_LIPOPROTEIN"/>
    <property type="match status" value="1"/>
</dbReference>
<name>A0A9P9I8F3_9PLEO</name>